<keyword evidence="3" id="KW-1185">Reference proteome</keyword>
<accession>A0A502FT45</accession>
<dbReference type="InterPro" id="IPR038142">
    <property type="entry name" value="Cytochrome_P460_sp"/>
</dbReference>
<evidence type="ECO:0000313" key="3">
    <source>
        <dbReference type="Proteomes" id="UP000319931"/>
    </source>
</evidence>
<sequence length="175" mass="19036">MMSPLLKASAVSTAIFLLGTIVFAREGNNGKGSPIFGVQLPSGYRRWQVVSVAHEAGSLNDIRVILGNDVAMRTFRSGTRPFPDGAVIARLAWRYEPSSQNNAVFGQAQSFIAGDPTNVQIEVKDSRRYAATGGWGYGQFENGIANPSAALLNTCQGCHSKLPWTEDRIFTHYAR</sequence>
<dbReference type="InterPro" id="IPR032033">
    <property type="entry name" value="Cytochrome_P460"/>
</dbReference>
<dbReference type="Proteomes" id="UP000319931">
    <property type="component" value="Unassembled WGS sequence"/>
</dbReference>
<comment type="caution">
    <text evidence="2">The sequence shown here is derived from an EMBL/GenBank/DDBJ whole genome shotgun (WGS) entry which is preliminary data.</text>
</comment>
<dbReference type="AlphaFoldDB" id="A0A502FT45"/>
<reference evidence="2 3" key="1">
    <citation type="journal article" date="2019" name="Environ. Microbiol.">
        <title>Species interactions and distinct microbial communities in high Arctic permafrost affected cryosols are associated with the CH4 and CO2 gas fluxes.</title>
        <authorList>
            <person name="Altshuler I."/>
            <person name="Hamel J."/>
            <person name="Turney S."/>
            <person name="Magnuson E."/>
            <person name="Levesque R."/>
            <person name="Greer C."/>
            <person name="Whyte L.G."/>
        </authorList>
    </citation>
    <scope>NUCLEOTIDE SEQUENCE [LARGE SCALE GENOMIC DNA]</scope>
    <source>
        <strain evidence="2 3">E6.1</strain>
    </source>
</reference>
<dbReference type="CDD" id="cd20753">
    <property type="entry name" value="cyt_P460_Mc-like"/>
    <property type="match status" value="1"/>
</dbReference>
<proteinExistence type="predicted"/>
<organism evidence="2 3">
    <name type="scientific">Sphingomonas glacialis</name>
    <dbReference type="NCBI Taxonomy" id="658225"/>
    <lineage>
        <taxon>Bacteria</taxon>
        <taxon>Pseudomonadati</taxon>
        <taxon>Pseudomonadota</taxon>
        <taxon>Alphaproteobacteria</taxon>
        <taxon>Sphingomonadales</taxon>
        <taxon>Sphingomonadaceae</taxon>
        <taxon>Sphingomonas</taxon>
    </lineage>
</organism>
<dbReference type="Gene3D" id="3.50.70.20">
    <property type="entry name" value="Cytochrome P460"/>
    <property type="match status" value="1"/>
</dbReference>
<dbReference type="OrthoDB" id="511546at2"/>
<name>A0A502FT45_9SPHN</name>
<evidence type="ECO:0000259" key="1">
    <source>
        <dbReference type="Pfam" id="PF16694"/>
    </source>
</evidence>
<protein>
    <submittedName>
        <fullName evidence="2">Cytochrome P460</fullName>
    </submittedName>
</protein>
<gene>
    <name evidence="2" type="ORF">EAH76_12080</name>
</gene>
<evidence type="ECO:0000313" key="2">
    <source>
        <dbReference type="EMBL" id="TPG52624.1"/>
    </source>
</evidence>
<dbReference type="EMBL" id="RCZC01000003">
    <property type="protein sequence ID" value="TPG52624.1"/>
    <property type="molecule type" value="Genomic_DNA"/>
</dbReference>
<feature type="domain" description="Cytochrome P460" evidence="1">
    <location>
        <begin position="41"/>
        <end position="170"/>
    </location>
</feature>
<dbReference type="Pfam" id="PF16694">
    <property type="entry name" value="Cytochrome_P460"/>
    <property type="match status" value="1"/>
</dbReference>